<evidence type="ECO:0000313" key="3">
    <source>
        <dbReference type="Proteomes" id="UP000008680"/>
    </source>
</evidence>
<evidence type="ECO:0000256" key="1">
    <source>
        <dbReference type="SAM" id="Phobius"/>
    </source>
</evidence>
<dbReference type="Proteomes" id="UP000008680">
    <property type="component" value="Chromosome"/>
</dbReference>
<proteinExistence type="predicted"/>
<keyword evidence="1" id="KW-0472">Membrane</keyword>
<dbReference type="OrthoDB" id="75739at2157"/>
<dbReference type="PATRIC" id="fig|634498.28.peg.1637"/>
<accession>D3E4U2</accession>
<keyword evidence="3" id="KW-1185">Reference proteome</keyword>
<dbReference type="AlphaFoldDB" id="D3E4U2"/>
<name>D3E4U2_METRM</name>
<organism evidence="2 3">
    <name type="scientific">Methanobrevibacter ruminantium (strain ATCC 35063 / DSM 1093 / JCM 13430 / OCM 146 / M1)</name>
    <name type="common">Methanobacterium ruminantium</name>
    <dbReference type="NCBI Taxonomy" id="634498"/>
    <lineage>
        <taxon>Archaea</taxon>
        <taxon>Methanobacteriati</taxon>
        <taxon>Methanobacteriota</taxon>
        <taxon>Methanomada group</taxon>
        <taxon>Methanobacteria</taxon>
        <taxon>Methanobacteriales</taxon>
        <taxon>Methanobacteriaceae</taxon>
        <taxon>Methanobrevibacter</taxon>
    </lineage>
</organism>
<keyword evidence="1" id="KW-0812">Transmembrane</keyword>
<protein>
    <submittedName>
        <fullName evidence="2">Uncharacterized protein</fullName>
    </submittedName>
</protein>
<dbReference type="HOGENOM" id="CLU_1639966_0_0_2"/>
<dbReference type="KEGG" id="mru:mru_1636"/>
<sequence length="159" mass="17402">MVNIKTVALAVIAIIVVLLAIFAVSNVVILAQDDTEGGIPGVDMAALWSLNGGFQWIYPGSSFDPEGRTLHNIYMLDDPYGEVKTIMQYTYNVDPHILVIINDQAAAHIFGDNILDTIRQHDWVEGHSRGDAVGMSITSVNPLPIIPDILMGNIKIMFI</sequence>
<dbReference type="RefSeq" id="WP_012956434.1">
    <property type="nucleotide sequence ID" value="NC_013790.1"/>
</dbReference>
<keyword evidence="1" id="KW-1133">Transmembrane helix</keyword>
<evidence type="ECO:0000313" key="2">
    <source>
        <dbReference type="EMBL" id="ADC47486.1"/>
    </source>
</evidence>
<feature type="transmembrane region" description="Helical" evidence="1">
    <location>
        <begin position="7"/>
        <end position="31"/>
    </location>
</feature>
<gene>
    <name evidence="2" type="ordered locus">mru_1636</name>
</gene>
<reference evidence="2 3" key="1">
    <citation type="journal article" date="2010" name="PLoS ONE">
        <title>The genome sequence of the rumen methanogen Methanobrevibacter ruminantium reveals new possibilities for controlling ruminant methane emissions.</title>
        <authorList>
            <person name="Leahy S.C."/>
            <person name="Kelly W.J."/>
            <person name="Altermann E."/>
            <person name="Ronimus R.S."/>
            <person name="Yeoman C.J."/>
            <person name="Pacheco D.M."/>
            <person name="Li D."/>
            <person name="Kong Z."/>
            <person name="McTavish S."/>
            <person name="Sang C."/>
            <person name="Lambie S.C."/>
            <person name="Janssen P.H."/>
            <person name="Dey D."/>
            <person name="Attwood G.T."/>
        </authorList>
    </citation>
    <scope>NUCLEOTIDE SEQUENCE [LARGE SCALE GENOMIC DNA]</scope>
    <source>
        <strain evidence="3">ATCC 35063 / DSM 1093 / JCM 13430 / OCM 146 / M1</strain>
    </source>
</reference>
<dbReference type="GeneID" id="8771295"/>
<dbReference type="EMBL" id="CP001719">
    <property type="protein sequence ID" value="ADC47486.1"/>
    <property type="molecule type" value="Genomic_DNA"/>
</dbReference>
<dbReference type="eggNOG" id="arCOG06457">
    <property type="taxonomic scope" value="Archaea"/>
</dbReference>